<keyword evidence="3" id="KW-0378">Hydrolase</keyword>
<accession>A0A2A2H603</accession>
<proteinExistence type="predicted"/>
<keyword evidence="3" id="KW-0540">Nuclease</keyword>
<dbReference type="PANTHER" id="PTHR30015:SF7">
    <property type="entry name" value="TYPE IV METHYL-DIRECTED RESTRICTION ENZYME ECOKMRR"/>
    <property type="match status" value="1"/>
</dbReference>
<comment type="caution">
    <text evidence="3">The sequence shown here is derived from an EMBL/GenBank/DDBJ whole genome shotgun (WGS) entry which is preliminary data.</text>
</comment>
<dbReference type="GO" id="GO:0003677">
    <property type="term" value="F:DNA binding"/>
    <property type="evidence" value="ECO:0007669"/>
    <property type="project" value="InterPro"/>
</dbReference>
<feature type="domain" description="Restriction endonuclease type IV Mrr" evidence="2">
    <location>
        <begin position="1"/>
        <end position="111"/>
    </location>
</feature>
<dbReference type="Proteomes" id="UP000217784">
    <property type="component" value="Unassembled WGS sequence"/>
</dbReference>
<feature type="transmembrane region" description="Helical" evidence="1">
    <location>
        <begin position="182"/>
        <end position="204"/>
    </location>
</feature>
<organism evidence="3 4">
    <name type="scientific">Methanobacterium bryantii</name>
    <dbReference type="NCBI Taxonomy" id="2161"/>
    <lineage>
        <taxon>Archaea</taxon>
        <taxon>Methanobacteriati</taxon>
        <taxon>Methanobacteriota</taxon>
        <taxon>Methanomada group</taxon>
        <taxon>Methanobacteria</taxon>
        <taxon>Methanobacteriales</taxon>
        <taxon>Methanobacteriaceae</taxon>
        <taxon>Methanobacterium</taxon>
    </lineage>
</organism>
<evidence type="ECO:0000313" key="3">
    <source>
        <dbReference type="EMBL" id="PAV04765.1"/>
    </source>
</evidence>
<reference evidence="3 4" key="1">
    <citation type="journal article" date="2017" name="BMC Genomics">
        <title>Genomic analysis of methanogenic archaea reveals a shift towards energy conservation.</title>
        <authorList>
            <person name="Gilmore S.P."/>
            <person name="Henske J.K."/>
            <person name="Sexton J.A."/>
            <person name="Solomon K.V."/>
            <person name="Seppala S."/>
            <person name="Yoo J.I."/>
            <person name="Huyett L.M."/>
            <person name="Pressman A."/>
            <person name="Cogan J.Z."/>
            <person name="Kivenson V."/>
            <person name="Peng X."/>
            <person name="Tan Y."/>
            <person name="Valentine D.L."/>
            <person name="O'Malley M.A."/>
        </authorList>
    </citation>
    <scope>NUCLEOTIDE SEQUENCE [LARGE SCALE GENOMIC DNA]</scope>
    <source>
        <strain evidence="3 4">M.o.H.</strain>
    </source>
</reference>
<keyword evidence="1" id="KW-0472">Membrane</keyword>
<feature type="transmembrane region" description="Helical" evidence="1">
    <location>
        <begin position="210"/>
        <end position="230"/>
    </location>
</feature>
<dbReference type="PANTHER" id="PTHR30015">
    <property type="entry name" value="MRR RESTRICTION SYSTEM PROTEIN"/>
    <property type="match status" value="1"/>
</dbReference>
<evidence type="ECO:0000313" key="4">
    <source>
        <dbReference type="Proteomes" id="UP000217784"/>
    </source>
</evidence>
<dbReference type="InterPro" id="IPR007560">
    <property type="entry name" value="Restrct_endonuc_IV_Mrr"/>
</dbReference>
<dbReference type="GO" id="GO:0015666">
    <property type="term" value="F:restriction endodeoxyribonuclease activity"/>
    <property type="evidence" value="ECO:0007669"/>
    <property type="project" value="TreeGrafter"/>
</dbReference>
<dbReference type="SUPFAM" id="SSF52980">
    <property type="entry name" value="Restriction endonuclease-like"/>
    <property type="match status" value="1"/>
</dbReference>
<keyword evidence="1" id="KW-0812">Transmembrane</keyword>
<dbReference type="EMBL" id="LMVM01000012">
    <property type="protein sequence ID" value="PAV04765.1"/>
    <property type="molecule type" value="Genomic_DNA"/>
</dbReference>
<keyword evidence="3" id="KW-0255">Endonuclease</keyword>
<dbReference type="Pfam" id="PF04471">
    <property type="entry name" value="Mrr_cat"/>
    <property type="match status" value="1"/>
</dbReference>
<protein>
    <submittedName>
        <fullName evidence="3">Restriction endonuclease</fullName>
    </submittedName>
</protein>
<dbReference type="InterPro" id="IPR011856">
    <property type="entry name" value="tRNA_endonuc-like_dom_sf"/>
</dbReference>
<evidence type="ECO:0000259" key="2">
    <source>
        <dbReference type="Pfam" id="PF04471"/>
    </source>
</evidence>
<gene>
    <name evidence="3" type="ORF">ASJ80_10655</name>
</gene>
<dbReference type="Gene3D" id="3.40.1350.10">
    <property type="match status" value="1"/>
</dbReference>
<feature type="transmembrane region" description="Helical" evidence="1">
    <location>
        <begin position="237"/>
        <end position="258"/>
    </location>
</feature>
<dbReference type="InterPro" id="IPR052906">
    <property type="entry name" value="Type_IV_Methyl-Rstrct_Enzyme"/>
</dbReference>
<dbReference type="GO" id="GO:0009307">
    <property type="term" value="P:DNA restriction-modification system"/>
    <property type="evidence" value="ECO:0007669"/>
    <property type="project" value="InterPro"/>
</dbReference>
<name>A0A2A2H603_METBR</name>
<evidence type="ECO:0000256" key="1">
    <source>
        <dbReference type="SAM" id="Phobius"/>
    </source>
</evidence>
<sequence>MEKNRLVDFVAKIMEKSGFKVHKYFKTSKHLVDIYGVLPTVLGDISVIVACKNYEERWKVGLDVLKEMEMVAKTLQASKVIVITTSTFSDNALSYANGRNIALIDKDELMNIAKSLSKKNVETYQNYDEEEEGDEEETYVLPSDSAGSSFLSRGKRGSLTGKKRNISNSDASDNLKKWGKTLLSNPIALIIIVLAVSTLIPYLIHINKALLGILRIFIAAVLSYGIVMAVERDITVTLIRGSTVFFVTLIIYIALIFLT</sequence>
<keyword evidence="4" id="KW-1185">Reference proteome</keyword>
<dbReference type="AlphaFoldDB" id="A0A2A2H603"/>
<keyword evidence="1" id="KW-1133">Transmembrane helix</keyword>
<dbReference type="InterPro" id="IPR011335">
    <property type="entry name" value="Restrct_endonuc-II-like"/>
</dbReference>